<dbReference type="Proteomes" id="UP000033615">
    <property type="component" value="Unassembled WGS sequence"/>
</dbReference>
<accession>A0A1V4D8A6</accession>
<evidence type="ECO:0000313" key="1">
    <source>
        <dbReference type="EMBL" id="OPF81408.1"/>
    </source>
</evidence>
<organism evidence="1 2">
    <name type="scientific">Streptomyces antioxidans</name>
    <dbReference type="NCBI Taxonomy" id="1507734"/>
    <lineage>
        <taxon>Bacteria</taxon>
        <taxon>Bacillati</taxon>
        <taxon>Actinomycetota</taxon>
        <taxon>Actinomycetes</taxon>
        <taxon>Kitasatosporales</taxon>
        <taxon>Streptomycetaceae</taxon>
        <taxon>Streptomyces</taxon>
    </lineage>
</organism>
<dbReference type="AlphaFoldDB" id="A0A1V4D8A6"/>
<dbReference type="RefSeq" id="WP_046086665.1">
    <property type="nucleotide sequence ID" value="NZ_LAKD02000024.1"/>
</dbReference>
<sequence>MTVVAHLDVAAQVADFLGGWGNTPRGLFSESGDVASSDASSTAIGDGKAERIVQSLGYILSQGEIRSPQGVSAGMFSRRLAHIRVDFSVAPPADHRAAIIGHEVAHALDPGPYDFDHPWAKTEEEIVQAQHAQLVACLSSHAFTRGVLGVNPGPGQLALARYVLQVLEHLGAREDLPGRGIEQRVESVVCLMAEAMTAPTWVRSPDREIAVDRGVGVMWLSVGVAASDDGPPSGVASVATRHCAQARSRYADDPRFTADLDTARPVA</sequence>
<name>A0A1V4D8A6_9ACTN</name>
<protein>
    <submittedName>
        <fullName evidence="1">Uncharacterized protein</fullName>
    </submittedName>
</protein>
<proteinExistence type="predicted"/>
<dbReference type="EMBL" id="LAKD02000024">
    <property type="protein sequence ID" value="OPF81408.1"/>
    <property type="molecule type" value="Genomic_DNA"/>
</dbReference>
<keyword evidence="2" id="KW-1185">Reference proteome</keyword>
<reference evidence="1" key="1">
    <citation type="submission" date="2016-12" db="EMBL/GenBank/DDBJ databases">
        <title>Genome sequence of Streptomyces antioxidans MUSC 164.</title>
        <authorList>
            <person name="Lee L.-H."/>
            <person name="Ser H.-L."/>
        </authorList>
    </citation>
    <scope>NUCLEOTIDE SEQUENCE [LARGE SCALE GENOMIC DNA]</scope>
    <source>
        <strain evidence="1">MUSC 164</strain>
    </source>
</reference>
<evidence type="ECO:0000313" key="2">
    <source>
        <dbReference type="Proteomes" id="UP000033615"/>
    </source>
</evidence>
<comment type="caution">
    <text evidence="1">The sequence shown here is derived from an EMBL/GenBank/DDBJ whole genome shotgun (WGS) entry which is preliminary data.</text>
</comment>
<gene>
    <name evidence="1" type="ORF">VT50_0210070</name>
</gene>